<dbReference type="Pfam" id="PF20256">
    <property type="entry name" value="MoCoBD_2"/>
    <property type="match status" value="2"/>
</dbReference>
<dbReference type="Gene3D" id="3.30.365.10">
    <property type="entry name" value="Aldehyde oxidase/xanthine dehydrogenase, molybdopterin binding domain"/>
    <property type="match status" value="4"/>
</dbReference>
<dbReference type="PANTHER" id="PTHR11908">
    <property type="entry name" value="XANTHINE DEHYDROGENASE"/>
    <property type="match status" value="1"/>
</dbReference>
<proteinExistence type="predicted"/>
<dbReference type="InterPro" id="IPR000674">
    <property type="entry name" value="Ald_Oxase/Xan_DH_a/b"/>
</dbReference>
<protein>
    <recommendedName>
        <fullName evidence="1">Aldehyde oxidase/xanthine dehydrogenase a/b hammerhead domain-containing protein</fullName>
    </recommendedName>
</protein>
<evidence type="ECO:0000259" key="1">
    <source>
        <dbReference type="SMART" id="SM01008"/>
    </source>
</evidence>
<dbReference type="Pfam" id="PF01315">
    <property type="entry name" value="Ald_Xan_dh_C"/>
    <property type="match status" value="1"/>
</dbReference>
<dbReference type="PANTHER" id="PTHR11908:SF157">
    <property type="entry name" value="XANTHINE DEHYDROGENASE SUBUNIT D-RELATED"/>
    <property type="match status" value="1"/>
</dbReference>
<gene>
    <name evidence="2" type="ORF">METZ01_LOCUS87664</name>
</gene>
<dbReference type="AlphaFoldDB" id="A0A381V346"/>
<sequence length="712" mass="75777">AVVVFTNQPHARLVELDVSETLSAPGVVTVVTAADVPVNEYGLTLFDQPVFIGLDDTGRSSVPCNVSRWEADHLVVVVADTLAEARQASTLIRSEWEQLPIADDVAAARTDEILVHPGATTNTYHELRIRKGDIEKGMAAADVIIEGKYELPHQEHAYLQVEAATSWVDGDGRVTVETGGQWIHEDREQIAHALDVDPEEVRVRYASIGGAFGGKEDMSLQIVLAAATSKLKKLGINRPVHCSWSREESIVGHHKRHRATVHARLGATTQGIITAVEADVWLDAGAYNYTSSKVLGNLHLSIAGAYEVPNARIDSKAVYTHSVPGGAFRGFGGPQGTFVAESQINKLADELGIDPLILRRQNALTDTSAGITQSGLPEGVGVTRVIDACAERTSTSVQPTSIEPFRSIASLPAATDQLRRGRGFAVGMKNVGFSFGAPEACEADVIFHGEMDDQRPAEVEFFHSAAEVGQGVHTALVQMVADAANIDTAQVHATFSDTATGGDSGSASASRLTFMAGNSVLGAVEEAEKAWADGARPALGHFRYTPPATEPLDPQTGVGQPNFCYGYMAQAVELTVDVGTGHVRVDHVLSVHDVGKAIHPRMLVGQIEGAIAQAHGYALSEQLVVENGRIQNPRLSQYLIPGIGDVPAKVECVILEAPDPLGPWGARGVAEMPFITYAPAVTAAIHDATGVWINTFPLTPSVVLEHLTSANL</sequence>
<dbReference type="EMBL" id="UINC01007729">
    <property type="protein sequence ID" value="SVA34810.1"/>
    <property type="molecule type" value="Genomic_DNA"/>
</dbReference>
<dbReference type="InterPro" id="IPR008274">
    <property type="entry name" value="AldOxase/xan_DH_MoCoBD1"/>
</dbReference>
<dbReference type="SUPFAM" id="SSF54665">
    <property type="entry name" value="CO dehydrogenase molybdoprotein N-domain-like"/>
    <property type="match status" value="1"/>
</dbReference>
<dbReference type="GO" id="GO:0005506">
    <property type="term" value="F:iron ion binding"/>
    <property type="evidence" value="ECO:0007669"/>
    <property type="project" value="InterPro"/>
</dbReference>
<dbReference type="Gene3D" id="3.90.1170.50">
    <property type="entry name" value="Aldehyde oxidase/xanthine dehydrogenase, a/b hammerhead"/>
    <property type="match status" value="1"/>
</dbReference>
<name>A0A381V346_9ZZZZ</name>
<dbReference type="Pfam" id="PF02738">
    <property type="entry name" value="MoCoBD_1"/>
    <property type="match status" value="1"/>
</dbReference>
<dbReference type="SUPFAM" id="SSF56003">
    <property type="entry name" value="Molybdenum cofactor-binding domain"/>
    <property type="match status" value="1"/>
</dbReference>
<dbReference type="InterPro" id="IPR046867">
    <property type="entry name" value="AldOxase/xan_DH_MoCoBD2"/>
</dbReference>
<feature type="domain" description="Aldehyde oxidase/xanthine dehydrogenase a/b hammerhead" evidence="1">
    <location>
        <begin position="1"/>
        <end position="100"/>
    </location>
</feature>
<dbReference type="InterPro" id="IPR016208">
    <property type="entry name" value="Ald_Oxase/xanthine_DH-like"/>
</dbReference>
<feature type="non-terminal residue" evidence="2">
    <location>
        <position position="1"/>
    </location>
</feature>
<dbReference type="InterPro" id="IPR037165">
    <property type="entry name" value="AldOxase/xan_DH_Mopterin-bd_sf"/>
</dbReference>
<dbReference type="GO" id="GO:0016491">
    <property type="term" value="F:oxidoreductase activity"/>
    <property type="evidence" value="ECO:0007669"/>
    <property type="project" value="InterPro"/>
</dbReference>
<organism evidence="2">
    <name type="scientific">marine metagenome</name>
    <dbReference type="NCBI Taxonomy" id="408172"/>
    <lineage>
        <taxon>unclassified sequences</taxon>
        <taxon>metagenomes</taxon>
        <taxon>ecological metagenomes</taxon>
    </lineage>
</organism>
<reference evidence="2" key="1">
    <citation type="submission" date="2018-05" db="EMBL/GenBank/DDBJ databases">
        <authorList>
            <person name="Lanie J.A."/>
            <person name="Ng W.-L."/>
            <person name="Kazmierczak K.M."/>
            <person name="Andrzejewski T.M."/>
            <person name="Davidsen T.M."/>
            <person name="Wayne K.J."/>
            <person name="Tettelin H."/>
            <person name="Glass J.I."/>
            <person name="Rusch D."/>
            <person name="Podicherti R."/>
            <person name="Tsui H.-C.T."/>
            <person name="Winkler M.E."/>
        </authorList>
    </citation>
    <scope>NUCLEOTIDE SEQUENCE</scope>
</reference>
<dbReference type="SMART" id="SM01008">
    <property type="entry name" value="Ald_Xan_dh_C"/>
    <property type="match status" value="1"/>
</dbReference>
<accession>A0A381V346</accession>
<evidence type="ECO:0000313" key="2">
    <source>
        <dbReference type="EMBL" id="SVA34810.1"/>
    </source>
</evidence>
<dbReference type="InterPro" id="IPR036856">
    <property type="entry name" value="Ald_Oxase/Xan_DH_a/b_sf"/>
</dbReference>